<dbReference type="EMBL" id="NBXE01000016">
    <property type="protein sequence ID" value="RFA28330.1"/>
    <property type="molecule type" value="Genomic_DNA"/>
</dbReference>
<dbReference type="Pfam" id="PF01613">
    <property type="entry name" value="Flavin_Reduct"/>
    <property type="match status" value="1"/>
</dbReference>
<comment type="cofactor">
    <cofactor evidence="1">
        <name>FMN</name>
        <dbReference type="ChEBI" id="CHEBI:58210"/>
    </cofactor>
</comment>
<dbReference type="InterPro" id="IPR002563">
    <property type="entry name" value="Flavin_Rdtase-like_dom"/>
</dbReference>
<evidence type="ECO:0000256" key="3">
    <source>
        <dbReference type="ARBA" id="ARBA00022643"/>
    </source>
</evidence>
<evidence type="ECO:0000313" key="6">
    <source>
        <dbReference type="EMBL" id="RFA28330.1"/>
    </source>
</evidence>
<dbReference type="RefSeq" id="WP_116419625.1">
    <property type="nucleotide sequence ID" value="NZ_NBXC01000028.1"/>
</dbReference>
<dbReference type="Proteomes" id="UP000257080">
    <property type="component" value="Unassembled WGS sequence"/>
</dbReference>
<keyword evidence="2" id="KW-0285">Flavoprotein</keyword>
<evidence type="ECO:0000256" key="1">
    <source>
        <dbReference type="ARBA" id="ARBA00001917"/>
    </source>
</evidence>
<protein>
    <submittedName>
        <fullName evidence="6">Flavin reductase domain-containing protein</fullName>
    </submittedName>
</protein>
<gene>
    <name evidence="6" type="ORF">B7R25_04715</name>
</gene>
<comment type="caution">
    <text evidence="6">The sequence shown here is derived from an EMBL/GenBank/DDBJ whole genome shotgun (WGS) entry which is preliminary data.</text>
</comment>
<accession>A0A3E0WF15</accession>
<comment type="similarity">
    <text evidence="4">Belongs to the flavoredoxin family.</text>
</comment>
<sequence>MSFDIDFGELGEYERYKLMASLIVPRPIAFVTTVDAGGVTNAAPFSMFCMLGEEPPLLLISLNKVTGGGQKDTAQNIDLNGEFVVHMVDEELAHAADRSSESLPYGTSELEHLGLSTTESKLVSPPTIVAAPVAFECVLHEKLETTSREIFIGRIVSLHTRDDLIDTNTWRVRLANYFPVARFGASFYTTTRDRFALPQGDTSPAVLSTVIDEL</sequence>
<dbReference type="PANTHER" id="PTHR33798:SF5">
    <property type="entry name" value="FLAVIN REDUCTASE LIKE DOMAIN-CONTAINING PROTEIN"/>
    <property type="match status" value="1"/>
</dbReference>
<dbReference type="OrthoDB" id="9794638at2"/>
<dbReference type="InterPro" id="IPR012349">
    <property type="entry name" value="Split_barrel_FMN-bd"/>
</dbReference>
<dbReference type="Gene3D" id="2.30.110.10">
    <property type="entry name" value="Electron Transport, Fmn-binding Protein, Chain A"/>
    <property type="match status" value="1"/>
</dbReference>
<dbReference type="PANTHER" id="PTHR33798">
    <property type="entry name" value="FLAVOPROTEIN OXYGENASE"/>
    <property type="match status" value="1"/>
</dbReference>
<dbReference type="GO" id="GO:0016646">
    <property type="term" value="F:oxidoreductase activity, acting on the CH-NH group of donors, NAD or NADP as acceptor"/>
    <property type="evidence" value="ECO:0007669"/>
    <property type="project" value="UniProtKB-ARBA"/>
</dbReference>
<evidence type="ECO:0000313" key="7">
    <source>
        <dbReference type="Proteomes" id="UP000257080"/>
    </source>
</evidence>
<dbReference type="GO" id="GO:0010181">
    <property type="term" value="F:FMN binding"/>
    <property type="evidence" value="ECO:0007669"/>
    <property type="project" value="InterPro"/>
</dbReference>
<reference evidence="6 7" key="1">
    <citation type="submission" date="2017-04" db="EMBL/GenBank/DDBJ databases">
        <title>Comparative genome analysis of Subtercola boreus.</title>
        <authorList>
            <person name="Cho Y.-J."/>
            <person name="Cho A."/>
            <person name="Kim O.-S."/>
            <person name="Lee J.-I."/>
        </authorList>
    </citation>
    <scope>NUCLEOTIDE SEQUENCE [LARGE SCALE GENOMIC DNA]</scope>
    <source>
        <strain evidence="6 7">P28004</strain>
    </source>
</reference>
<evidence type="ECO:0000259" key="5">
    <source>
        <dbReference type="SMART" id="SM00903"/>
    </source>
</evidence>
<dbReference type="AlphaFoldDB" id="A0A3E0WF15"/>
<proteinExistence type="inferred from homology"/>
<dbReference type="SUPFAM" id="SSF50475">
    <property type="entry name" value="FMN-binding split barrel"/>
    <property type="match status" value="1"/>
</dbReference>
<dbReference type="SMART" id="SM00903">
    <property type="entry name" value="Flavin_Reduct"/>
    <property type="match status" value="1"/>
</dbReference>
<feature type="domain" description="Flavin reductase like" evidence="5">
    <location>
        <begin position="21"/>
        <end position="177"/>
    </location>
</feature>
<evidence type="ECO:0000256" key="2">
    <source>
        <dbReference type="ARBA" id="ARBA00022630"/>
    </source>
</evidence>
<evidence type="ECO:0000256" key="4">
    <source>
        <dbReference type="ARBA" id="ARBA00038054"/>
    </source>
</evidence>
<keyword evidence="3" id="KW-0288">FMN</keyword>
<name>A0A3E0WF15_9MICO</name>
<organism evidence="6 7">
    <name type="scientific">Subtercola boreus</name>
    <dbReference type="NCBI Taxonomy" id="120213"/>
    <lineage>
        <taxon>Bacteria</taxon>
        <taxon>Bacillati</taxon>
        <taxon>Actinomycetota</taxon>
        <taxon>Actinomycetes</taxon>
        <taxon>Micrococcales</taxon>
        <taxon>Microbacteriaceae</taxon>
        <taxon>Subtercola</taxon>
    </lineage>
</organism>